<keyword evidence="2" id="KW-1185">Reference proteome</keyword>
<dbReference type="AlphaFoldDB" id="A0A4R3JW47"/>
<evidence type="ECO:0000313" key="1">
    <source>
        <dbReference type="EMBL" id="TCS70749.1"/>
    </source>
</evidence>
<reference evidence="1 2" key="1">
    <citation type="submission" date="2019-03" db="EMBL/GenBank/DDBJ databases">
        <title>Genomic Encyclopedia of Type Strains, Phase IV (KMG-IV): sequencing the most valuable type-strain genomes for metagenomic binning, comparative biology and taxonomic classification.</title>
        <authorList>
            <person name="Goeker M."/>
        </authorList>
    </citation>
    <scope>NUCLEOTIDE SEQUENCE [LARGE SCALE GENOMIC DNA]</scope>
    <source>
        <strain evidence="1 2">DSM 103923</strain>
    </source>
</reference>
<dbReference type="Proteomes" id="UP000295135">
    <property type="component" value="Unassembled WGS sequence"/>
</dbReference>
<dbReference type="EMBL" id="SLZY01000014">
    <property type="protein sequence ID" value="TCS70749.1"/>
    <property type="molecule type" value="Genomic_DNA"/>
</dbReference>
<comment type="caution">
    <text evidence="1">The sequence shown here is derived from an EMBL/GenBank/DDBJ whole genome shotgun (WGS) entry which is preliminary data.</text>
</comment>
<dbReference type="OrthoDB" id="6872885at2"/>
<accession>A0A4R3JW47</accession>
<name>A0A4R3JW47_9PROT</name>
<organism evidence="1 2">
    <name type="scientific">Sulfuritortus calidifontis</name>
    <dbReference type="NCBI Taxonomy" id="1914471"/>
    <lineage>
        <taxon>Bacteria</taxon>
        <taxon>Pseudomonadati</taxon>
        <taxon>Pseudomonadota</taxon>
        <taxon>Betaproteobacteria</taxon>
        <taxon>Nitrosomonadales</taxon>
        <taxon>Thiobacillaceae</taxon>
        <taxon>Sulfuritortus</taxon>
    </lineage>
</organism>
<sequence>MRLRCPVCHAEAALEAWAEDEAAREMMGLLAGLDAALGRALAAYLGLFRSKSRALSWERAVRLAREVLALGLEEAVLSQALSDTVEAMRVKREAGDIRPLENHNYLKRVAESVAARWIASGHAVVQRVERRPAGMSRTMAAIGGFLGAADVGVMDG</sequence>
<evidence type="ECO:0000313" key="2">
    <source>
        <dbReference type="Proteomes" id="UP000295135"/>
    </source>
</evidence>
<proteinExistence type="predicted"/>
<protein>
    <submittedName>
        <fullName evidence="1">Uncharacterized protein</fullName>
    </submittedName>
</protein>
<gene>
    <name evidence="1" type="ORF">EDC61_11476</name>
</gene>
<dbReference type="RefSeq" id="WP_126457828.1">
    <property type="nucleotide sequence ID" value="NZ_AP018721.1"/>
</dbReference>